<dbReference type="EMBL" id="BONI01000004">
    <property type="protein sequence ID" value="GIG03992.1"/>
    <property type="molecule type" value="Genomic_DNA"/>
</dbReference>
<dbReference type="Proteomes" id="UP000630887">
    <property type="component" value="Unassembled WGS sequence"/>
</dbReference>
<evidence type="ECO:0000313" key="2">
    <source>
        <dbReference type="Proteomes" id="UP000630887"/>
    </source>
</evidence>
<dbReference type="RefSeq" id="WP_203688444.1">
    <property type="nucleotide sequence ID" value="NZ_BAAALC010000037.1"/>
</dbReference>
<dbReference type="InterPro" id="IPR015813">
    <property type="entry name" value="Pyrv/PenolPyrv_kinase-like_dom"/>
</dbReference>
<dbReference type="Pfam" id="PF13714">
    <property type="entry name" value="PEP_mutase"/>
    <property type="match status" value="1"/>
</dbReference>
<keyword evidence="2" id="KW-1185">Reference proteome</keyword>
<protein>
    <recommendedName>
        <fullName evidence="3">2-methylisocitrate lyase-like PEP mutase family enzyme</fullName>
    </recommendedName>
</protein>
<dbReference type="PANTHER" id="PTHR42905:SF16">
    <property type="entry name" value="CARBOXYPHOSPHONOENOLPYRUVATE PHOSPHONOMUTASE-LIKE PROTEIN (AFU_ORTHOLOGUE AFUA_5G07230)"/>
    <property type="match status" value="1"/>
</dbReference>
<dbReference type="AlphaFoldDB" id="A0A8J3P541"/>
<dbReference type="SUPFAM" id="SSF51621">
    <property type="entry name" value="Phosphoenolpyruvate/pyruvate domain"/>
    <property type="match status" value="1"/>
</dbReference>
<organism evidence="1 2">
    <name type="scientific">Catellatospora coxensis</name>
    <dbReference type="NCBI Taxonomy" id="310354"/>
    <lineage>
        <taxon>Bacteria</taxon>
        <taxon>Bacillati</taxon>
        <taxon>Actinomycetota</taxon>
        <taxon>Actinomycetes</taxon>
        <taxon>Micromonosporales</taxon>
        <taxon>Micromonosporaceae</taxon>
        <taxon>Catellatospora</taxon>
    </lineage>
</organism>
<proteinExistence type="predicted"/>
<comment type="caution">
    <text evidence="1">The sequence shown here is derived from an EMBL/GenBank/DDBJ whole genome shotgun (WGS) entry which is preliminary data.</text>
</comment>
<dbReference type="InterPro" id="IPR040442">
    <property type="entry name" value="Pyrv_kinase-like_dom_sf"/>
</dbReference>
<accession>A0A8J3P541</accession>
<dbReference type="Gene3D" id="3.20.20.60">
    <property type="entry name" value="Phosphoenolpyruvate-binding domains"/>
    <property type="match status" value="1"/>
</dbReference>
<reference evidence="1 2" key="1">
    <citation type="submission" date="2021-01" db="EMBL/GenBank/DDBJ databases">
        <title>Whole genome shotgun sequence of Catellatospora coxensis NBRC 107359.</title>
        <authorList>
            <person name="Komaki H."/>
            <person name="Tamura T."/>
        </authorList>
    </citation>
    <scope>NUCLEOTIDE SEQUENCE [LARGE SCALE GENOMIC DNA]</scope>
    <source>
        <strain evidence="1 2">NBRC 107359</strain>
    </source>
</reference>
<evidence type="ECO:0008006" key="3">
    <source>
        <dbReference type="Google" id="ProtNLM"/>
    </source>
</evidence>
<evidence type="ECO:0000313" key="1">
    <source>
        <dbReference type="EMBL" id="GIG03992.1"/>
    </source>
</evidence>
<name>A0A8J3P541_9ACTN</name>
<dbReference type="PANTHER" id="PTHR42905">
    <property type="entry name" value="PHOSPHOENOLPYRUVATE CARBOXYLASE"/>
    <property type="match status" value="1"/>
</dbReference>
<dbReference type="InterPro" id="IPR039556">
    <property type="entry name" value="ICL/PEPM"/>
</dbReference>
<dbReference type="CDD" id="cd00377">
    <property type="entry name" value="ICL_PEPM"/>
    <property type="match status" value="1"/>
</dbReference>
<sequence length="266" mass="26620">MSTVAADAFRELHHRPGTPLLLPNAWDHASAAALAAAGFAAVGTTSLGVAAAAGLPDGTGRTRAETLRLARRIGGGPFLLTVDVEGGFSDDPAEVADTVAELAEAGAVGVNLEDGRADGSLTPPRLQAAKITAVKSAVPRLFVNARTDTHWLGGGREGQTASRLAAYQDAGADGVFVPGLPDPASIAAAVGATVLPLNALATPDGPSLTRLAELGVRRVSLGSLLFRLALGAAVDTAASLRANGVFPQMPSVPGYAVVQALASPGS</sequence>
<gene>
    <name evidence="1" type="ORF">Cco03nite_06920</name>
</gene>
<dbReference type="GO" id="GO:0003824">
    <property type="term" value="F:catalytic activity"/>
    <property type="evidence" value="ECO:0007669"/>
    <property type="project" value="InterPro"/>
</dbReference>